<gene>
    <name evidence="10" type="ORF">BK809_0005163</name>
</gene>
<dbReference type="Pfam" id="PF10334">
    <property type="entry name" value="BRE4"/>
    <property type="match status" value="1"/>
</dbReference>
<dbReference type="Pfam" id="PF10337">
    <property type="entry name" value="ArAE_2_N"/>
    <property type="match status" value="1"/>
</dbReference>
<keyword evidence="2 6" id="KW-0812">Transmembrane</keyword>
<protein>
    <recommendedName>
        <fullName evidence="12">Mfs transporter</fullName>
    </recommendedName>
</protein>
<evidence type="ECO:0000313" key="10">
    <source>
        <dbReference type="EMBL" id="OMP83782.1"/>
    </source>
</evidence>
<feature type="transmembrane region" description="Helical" evidence="6">
    <location>
        <begin position="724"/>
        <end position="744"/>
    </location>
</feature>
<comment type="caution">
    <text evidence="10">The sequence shown here is derived from an EMBL/GenBank/DDBJ whole genome shotgun (WGS) entry which is preliminary data.</text>
</comment>
<dbReference type="EMBL" id="MSZU01000111">
    <property type="protein sequence ID" value="OMP83782.1"/>
    <property type="molecule type" value="Genomic_DNA"/>
</dbReference>
<sequence>MAVEEAEETDRQTVQSPGTPNGFPHGPPSRQETYETIETVHLPPPTIQQTRTVGTVGSTIRKRDEQRGFAAKVKKVWAKYGPDLDVPTVLMMGKGALPPTIAISMYQATAVADEYTTLGYLMAIVSILGFAIMPRAKFMQTMLLNLIATCLATCLNLLMMYCAVKAREHTTHATTSSTTGAAASSARAYTYNSSASAVSAIWLFFQVYFVNLMRAKYAPTLQFPSIIYTIFVVVASIYSPQFSTMVQAMAFARRLLLVFLTGFALSTGVSLFILPLTSRKVVFKVMTGYMGALSGSLHAHSSYFQSLEMKDMFYRVSTGQSGDKQRQPEAQAVKKSVAAIQAMQGKLIVDLPFAKREIAWGYLGPDDLQEMARLLRGVMLPLSGLSSVVDIFERLSELNGWDEQNEESYEIGARDLERRRMVEDWNLVMRSVHEPFQSLIQTMDEGLEHVMLRMRLKKPPKKKKDTSSTSSSENVDVEGKADRSQPGEDGFAEFLENKTEQFYACKQLALKEWSKRKGIELPDDYFKRPCDYDIHDTRKEKGAEAYNRSQRSLYALLYIEYLLYSTSRAVLEFVRFADDRAKTGKLDSKHLIMPGYKRWKKWLVNCLKDEDGENNADNGMGDINGGTVEVNMGEAYRRRKDPEHLPPDNFIERLGDRVRRIPRFLRSSESAFGFRVACATMSIAIINFLHATQVFFVRQRLLWAMIMVAISMVPTAGQSIFSFILRIIGTVAAMCASLVIWYIVDEHVPGIIVFYWLFASCGFYIVLKKPRFVIVGMISVVTLTMIIGYELSVEKIGPAVASSNGQPYYEIYKLGPYRLATVAGGLAVAFIWTFFPYPISEHSELRSKMGASLYLLANYYSIVHETFRSRIRGDEGDPRVKTSAGRRMTKARLKVFQKQLMLTTNLRAMADFQKWEVPFGGKFPREKYENILGCIENTNRYMALIAFASQTFANPEDASQTVWNNDFRRLISSVNLTSHEITSLLTLLSASITNGSPLPPYLRPPAPYRLSRRLEELDNDILSLRHIAEPGYAAFAVIQIATRCIIRDLEKLLKHIKELVGELDFSFHAVSTVESSRNNSFYPLSRRTTRTGADTGDDDEESDKED</sequence>
<evidence type="ECO:0000256" key="4">
    <source>
        <dbReference type="ARBA" id="ARBA00023136"/>
    </source>
</evidence>
<feature type="domain" description="DUF2421" evidence="7">
    <location>
        <begin position="836"/>
        <end position="1062"/>
    </location>
</feature>
<feature type="transmembrane region" description="Helical" evidence="6">
    <location>
        <begin position="255"/>
        <end position="276"/>
    </location>
</feature>
<dbReference type="Pfam" id="PF13515">
    <property type="entry name" value="FUSC_2"/>
    <property type="match status" value="1"/>
</dbReference>
<evidence type="ECO:0000256" key="6">
    <source>
        <dbReference type="SAM" id="Phobius"/>
    </source>
</evidence>
<feature type="transmembrane region" description="Helical" evidence="6">
    <location>
        <begin position="817"/>
        <end position="839"/>
    </location>
</feature>
<feature type="region of interest" description="Disordered" evidence="5">
    <location>
        <begin position="454"/>
        <end position="489"/>
    </location>
</feature>
<dbReference type="OrthoDB" id="2274698at2759"/>
<feature type="transmembrane region" description="Helical" evidence="6">
    <location>
        <begin position="750"/>
        <end position="767"/>
    </location>
</feature>
<keyword evidence="3 6" id="KW-1133">Transmembrane helix</keyword>
<name>A0A1S8B883_9PEZI</name>
<dbReference type="InterPro" id="IPR049453">
    <property type="entry name" value="Memb_transporter_dom"/>
</dbReference>
<dbReference type="InterPro" id="IPR018820">
    <property type="entry name" value="BRE4-related_DUF2421"/>
</dbReference>
<evidence type="ECO:0000256" key="1">
    <source>
        <dbReference type="ARBA" id="ARBA00004141"/>
    </source>
</evidence>
<evidence type="ECO:0000256" key="5">
    <source>
        <dbReference type="SAM" id="MobiDB-lite"/>
    </source>
</evidence>
<feature type="compositionally biased region" description="Acidic residues" evidence="5">
    <location>
        <begin position="1095"/>
        <end position="1106"/>
    </location>
</feature>
<dbReference type="AlphaFoldDB" id="A0A1S8B883"/>
<feature type="transmembrane region" description="Helical" evidence="6">
    <location>
        <begin position="142"/>
        <end position="161"/>
    </location>
</feature>
<dbReference type="Proteomes" id="UP000190776">
    <property type="component" value="Unassembled WGS sequence"/>
</dbReference>
<feature type="region of interest" description="Disordered" evidence="5">
    <location>
        <begin position="1082"/>
        <end position="1106"/>
    </location>
</feature>
<evidence type="ECO:0000259" key="9">
    <source>
        <dbReference type="Pfam" id="PF13515"/>
    </source>
</evidence>
<evidence type="ECO:0000256" key="2">
    <source>
        <dbReference type="ARBA" id="ARBA00022692"/>
    </source>
</evidence>
<evidence type="ECO:0000259" key="8">
    <source>
        <dbReference type="Pfam" id="PF10337"/>
    </source>
</evidence>
<dbReference type="STRING" id="420778.A0A1S8B883"/>
<feature type="domain" description="Integral membrane bound transporter" evidence="9">
    <location>
        <begin position="694"/>
        <end position="832"/>
    </location>
</feature>
<feature type="domain" description="Putative ER transporter 6TM N-terminal" evidence="8">
    <location>
        <begin position="83"/>
        <end position="513"/>
    </location>
</feature>
<dbReference type="GO" id="GO:0016020">
    <property type="term" value="C:membrane"/>
    <property type="evidence" value="ECO:0007669"/>
    <property type="project" value="UniProtKB-SubCell"/>
</dbReference>
<feature type="transmembrane region" description="Helical" evidence="6">
    <location>
        <begin position="672"/>
        <end position="689"/>
    </location>
</feature>
<dbReference type="PANTHER" id="PTHR37994:SF4">
    <property type="entry name" value="ER TRANSPORTER 6TM N-TERMINAL DOMAIN-CONTAINING PROTEIN-RELATED"/>
    <property type="match status" value="1"/>
</dbReference>
<proteinExistence type="predicted"/>
<dbReference type="PANTHER" id="PTHR37994">
    <property type="entry name" value="ARAE_2_N DOMAIN-CONTAINING PROTEIN-RELATED"/>
    <property type="match status" value="1"/>
</dbReference>
<organism evidence="10 11">
    <name type="scientific">Diplodia seriata</name>
    <dbReference type="NCBI Taxonomy" id="420778"/>
    <lineage>
        <taxon>Eukaryota</taxon>
        <taxon>Fungi</taxon>
        <taxon>Dikarya</taxon>
        <taxon>Ascomycota</taxon>
        <taxon>Pezizomycotina</taxon>
        <taxon>Dothideomycetes</taxon>
        <taxon>Dothideomycetes incertae sedis</taxon>
        <taxon>Botryosphaeriales</taxon>
        <taxon>Botryosphaeriaceae</taxon>
        <taxon>Diplodia</taxon>
    </lineage>
</organism>
<feature type="transmembrane region" description="Helical" evidence="6">
    <location>
        <begin position="701"/>
        <end position="717"/>
    </location>
</feature>
<feature type="transmembrane region" description="Helical" evidence="6">
    <location>
        <begin position="115"/>
        <end position="133"/>
    </location>
</feature>
<evidence type="ECO:0000256" key="3">
    <source>
        <dbReference type="ARBA" id="ARBA00022989"/>
    </source>
</evidence>
<feature type="region of interest" description="Disordered" evidence="5">
    <location>
        <begin position="1"/>
        <end position="31"/>
    </location>
</feature>
<accession>A0A1S8B883</accession>
<feature type="compositionally biased region" description="Basic residues" evidence="5">
    <location>
        <begin position="454"/>
        <end position="464"/>
    </location>
</feature>
<reference evidence="10 11" key="1">
    <citation type="submission" date="2017-01" db="EMBL/GenBank/DDBJ databases">
        <title>Draft genome sequence of Diplodia seriata F98.1, a fungal species involved in grapevine trunk diseases.</title>
        <authorList>
            <person name="Robert-Siegwald G."/>
            <person name="Vallet J."/>
            <person name="Abou-Mansour E."/>
            <person name="Xu J."/>
            <person name="Rey P."/>
            <person name="Bertsch C."/>
            <person name="Rego C."/>
            <person name="Larignon P."/>
            <person name="Fontaine F."/>
            <person name="Lebrun M.-H."/>
        </authorList>
    </citation>
    <scope>NUCLEOTIDE SEQUENCE [LARGE SCALE GENOMIC DNA]</scope>
    <source>
        <strain evidence="10 11">F98.1</strain>
    </source>
</reference>
<feature type="compositionally biased region" description="Basic and acidic residues" evidence="5">
    <location>
        <begin position="477"/>
        <end position="486"/>
    </location>
</feature>
<feature type="transmembrane region" description="Helical" evidence="6">
    <location>
        <begin position="225"/>
        <end position="243"/>
    </location>
</feature>
<feature type="transmembrane region" description="Helical" evidence="6">
    <location>
        <begin position="194"/>
        <end position="213"/>
    </location>
</feature>
<comment type="subcellular location">
    <subcellularLocation>
        <location evidence="1">Membrane</location>
        <topology evidence="1">Multi-pass membrane protein</topology>
    </subcellularLocation>
</comment>
<evidence type="ECO:0000313" key="11">
    <source>
        <dbReference type="Proteomes" id="UP000190776"/>
    </source>
</evidence>
<dbReference type="InterPro" id="IPR018823">
    <property type="entry name" value="ArAE_2_N"/>
</dbReference>
<keyword evidence="4 6" id="KW-0472">Membrane</keyword>
<evidence type="ECO:0000259" key="7">
    <source>
        <dbReference type="Pfam" id="PF10334"/>
    </source>
</evidence>
<feature type="transmembrane region" description="Helical" evidence="6">
    <location>
        <begin position="772"/>
        <end position="789"/>
    </location>
</feature>
<evidence type="ECO:0008006" key="12">
    <source>
        <dbReference type="Google" id="ProtNLM"/>
    </source>
</evidence>